<dbReference type="InterPro" id="IPR051782">
    <property type="entry name" value="ABC_Transporter_VariousFunc"/>
</dbReference>
<dbReference type="Proteomes" id="UP000237819">
    <property type="component" value="Unassembled WGS sequence"/>
</dbReference>
<keyword evidence="3" id="KW-0067">ATP-binding</keyword>
<dbReference type="GO" id="GO:0016887">
    <property type="term" value="F:ATP hydrolysis activity"/>
    <property type="evidence" value="ECO:0007669"/>
    <property type="project" value="InterPro"/>
</dbReference>
<proteinExistence type="predicted"/>
<dbReference type="InterPro" id="IPR003439">
    <property type="entry name" value="ABC_transporter-like_ATP-bd"/>
</dbReference>
<evidence type="ECO:0000256" key="3">
    <source>
        <dbReference type="ARBA" id="ARBA00022840"/>
    </source>
</evidence>
<feature type="domain" description="ABC transporter" evidence="4">
    <location>
        <begin position="50"/>
        <end position="286"/>
    </location>
</feature>
<dbReference type="InterPro" id="IPR027417">
    <property type="entry name" value="P-loop_NTPase"/>
</dbReference>
<reference evidence="5 6" key="1">
    <citation type="submission" date="2018-02" db="EMBL/GenBank/DDBJ databases">
        <title>Comparative genomes isolates from brazilian mangrove.</title>
        <authorList>
            <person name="Araujo J.E."/>
            <person name="Taketani R.G."/>
            <person name="Silva M.C.P."/>
            <person name="Loureco M.V."/>
            <person name="Andreote F.D."/>
        </authorList>
    </citation>
    <scope>NUCLEOTIDE SEQUENCE [LARGE SCALE GENOMIC DNA]</scope>
    <source>
        <strain evidence="5 6">Nap-Phe MGV</strain>
    </source>
</reference>
<dbReference type="GO" id="GO:0005524">
    <property type="term" value="F:ATP binding"/>
    <property type="evidence" value="ECO:0007669"/>
    <property type="project" value="UniProtKB-KW"/>
</dbReference>
<dbReference type="Gene3D" id="3.40.50.300">
    <property type="entry name" value="P-loop containing nucleotide triphosphate hydrolases"/>
    <property type="match status" value="1"/>
</dbReference>
<evidence type="ECO:0000313" key="5">
    <source>
        <dbReference type="EMBL" id="PQO46100.1"/>
    </source>
</evidence>
<dbReference type="PROSITE" id="PS50893">
    <property type="entry name" value="ABC_TRANSPORTER_2"/>
    <property type="match status" value="1"/>
</dbReference>
<evidence type="ECO:0000256" key="2">
    <source>
        <dbReference type="ARBA" id="ARBA00022741"/>
    </source>
</evidence>
<organism evidence="5 6">
    <name type="scientific">Blastopirellula marina</name>
    <dbReference type="NCBI Taxonomy" id="124"/>
    <lineage>
        <taxon>Bacteria</taxon>
        <taxon>Pseudomonadati</taxon>
        <taxon>Planctomycetota</taxon>
        <taxon>Planctomycetia</taxon>
        <taxon>Pirellulales</taxon>
        <taxon>Pirellulaceae</taxon>
        <taxon>Blastopirellula</taxon>
    </lineage>
</organism>
<evidence type="ECO:0000256" key="1">
    <source>
        <dbReference type="ARBA" id="ARBA00022448"/>
    </source>
</evidence>
<dbReference type="AlphaFoldDB" id="A0A2S8GNU9"/>
<comment type="caution">
    <text evidence="5">The sequence shown here is derived from an EMBL/GenBank/DDBJ whole genome shotgun (WGS) entry which is preliminary data.</text>
</comment>
<keyword evidence="1" id="KW-0813">Transport</keyword>
<dbReference type="PANTHER" id="PTHR42939">
    <property type="entry name" value="ABC TRANSPORTER ATP-BINDING PROTEIN ALBC-RELATED"/>
    <property type="match status" value="1"/>
</dbReference>
<dbReference type="SMART" id="SM00382">
    <property type="entry name" value="AAA"/>
    <property type="match status" value="1"/>
</dbReference>
<evidence type="ECO:0000313" key="6">
    <source>
        <dbReference type="Proteomes" id="UP000237819"/>
    </source>
</evidence>
<dbReference type="Pfam" id="PF00005">
    <property type="entry name" value="ABC_tran"/>
    <property type="match status" value="1"/>
</dbReference>
<gene>
    <name evidence="5" type="ORF">C5Y93_11025</name>
</gene>
<sequence length="296" mass="32341">MSIPIGSKKLDLPANTYYDAGLSKSCQTHPTNCLPPGLTRTIVKGLLLVVERISLVQAGRVFSGKWALRGIDATLEAGKIYALLGANGAGKSTLLQLLAGWLPLSEGRILLDESPMRPTAVHLRRKVMLLEESTGRPRGVQYTPTRVLCQAIQDYDVQRSGIEDEIADWYDRLDVTSVYDKEARSMSKGQAYKISMIGLFLIAPNVWLLDEPFSAGLDANGLKILETQLRTHAERGGIVLFTSQWPEHARRLADGALVLDEGKLVWIAPPRQSPKPEIAVAAQPSLQAVLQGLGPE</sequence>
<dbReference type="PANTHER" id="PTHR42939:SF1">
    <property type="entry name" value="ABC TRANSPORTER ATP-BINDING PROTEIN ALBC-RELATED"/>
    <property type="match status" value="1"/>
</dbReference>
<accession>A0A2S8GNU9</accession>
<dbReference type="EMBL" id="PUHZ01000011">
    <property type="protein sequence ID" value="PQO46100.1"/>
    <property type="molecule type" value="Genomic_DNA"/>
</dbReference>
<protein>
    <recommendedName>
        <fullName evidence="4">ABC transporter domain-containing protein</fullName>
    </recommendedName>
</protein>
<dbReference type="InterPro" id="IPR003593">
    <property type="entry name" value="AAA+_ATPase"/>
</dbReference>
<name>A0A2S8GNU9_9BACT</name>
<dbReference type="SUPFAM" id="SSF52540">
    <property type="entry name" value="P-loop containing nucleoside triphosphate hydrolases"/>
    <property type="match status" value="1"/>
</dbReference>
<keyword evidence="2" id="KW-0547">Nucleotide-binding</keyword>
<evidence type="ECO:0000259" key="4">
    <source>
        <dbReference type="PROSITE" id="PS50893"/>
    </source>
</evidence>